<feature type="domain" description="WCX" evidence="2">
    <location>
        <begin position="233"/>
        <end position="307"/>
    </location>
</feature>
<dbReference type="InterPro" id="IPR051534">
    <property type="entry name" value="CBASS_pafABC_assoc_protein"/>
</dbReference>
<dbReference type="Gene3D" id="1.10.10.10">
    <property type="entry name" value="Winged helix-like DNA-binding domain superfamily/Winged helix DNA-binding domain"/>
    <property type="match status" value="1"/>
</dbReference>
<dbReference type="Pfam" id="PF25583">
    <property type="entry name" value="WCX"/>
    <property type="match status" value="1"/>
</dbReference>
<proteinExistence type="predicted"/>
<accession>A0A9D1KJ12</accession>
<feature type="domain" description="WYL" evidence="1">
    <location>
        <begin position="139"/>
        <end position="204"/>
    </location>
</feature>
<comment type="caution">
    <text evidence="3">The sequence shown here is derived from an EMBL/GenBank/DDBJ whole genome shotgun (WGS) entry which is preliminary data.</text>
</comment>
<dbReference type="PANTHER" id="PTHR34580">
    <property type="match status" value="1"/>
</dbReference>
<dbReference type="Proteomes" id="UP000886758">
    <property type="component" value="Unassembled WGS sequence"/>
</dbReference>
<name>A0A9D1KJ12_9MOLU</name>
<dbReference type="PROSITE" id="PS52050">
    <property type="entry name" value="WYL"/>
    <property type="match status" value="1"/>
</dbReference>
<dbReference type="EMBL" id="DVLF01000109">
    <property type="protein sequence ID" value="HIT50086.1"/>
    <property type="molecule type" value="Genomic_DNA"/>
</dbReference>
<protein>
    <submittedName>
        <fullName evidence="3">WYL domain-containing protein</fullName>
    </submittedName>
</protein>
<dbReference type="InterPro" id="IPR026881">
    <property type="entry name" value="WYL_dom"/>
</dbReference>
<organism evidence="3 4">
    <name type="scientific">Candidatus Pelethenecus faecipullorum</name>
    <dbReference type="NCBI Taxonomy" id="2840900"/>
    <lineage>
        <taxon>Bacteria</taxon>
        <taxon>Bacillati</taxon>
        <taxon>Mycoplasmatota</taxon>
        <taxon>Mollicutes</taxon>
        <taxon>Candidatus Pelethenecus</taxon>
    </lineage>
</organism>
<reference evidence="3" key="1">
    <citation type="submission" date="2020-10" db="EMBL/GenBank/DDBJ databases">
        <authorList>
            <person name="Gilroy R."/>
        </authorList>
    </citation>
    <scope>NUCLEOTIDE SEQUENCE</scope>
    <source>
        <strain evidence="3">ChiW17-6978</strain>
    </source>
</reference>
<dbReference type="InterPro" id="IPR036388">
    <property type="entry name" value="WH-like_DNA-bd_sf"/>
</dbReference>
<reference evidence="3" key="2">
    <citation type="journal article" date="2021" name="PeerJ">
        <title>Extensive microbial diversity within the chicken gut microbiome revealed by metagenomics and culture.</title>
        <authorList>
            <person name="Gilroy R."/>
            <person name="Ravi A."/>
            <person name="Getino M."/>
            <person name="Pursley I."/>
            <person name="Horton D.L."/>
            <person name="Alikhan N.F."/>
            <person name="Baker D."/>
            <person name="Gharbi K."/>
            <person name="Hall N."/>
            <person name="Watson M."/>
            <person name="Adriaenssens E.M."/>
            <person name="Foster-Nyarko E."/>
            <person name="Jarju S."/>
            <person name="Secka A."/>
            <person name="Antonio M."/>
            <person name="Oren A."/>
            <person name="Chaudhuri R.R."/>
            <person name="La Ragione R."/>
            <person name="Hildebrand F."/>
            <person name="Pallen M.J."/>
        </authorList>
    </citation>
    <scope>NUCLEOTIDE SEQUENCE</scope>
    <source>
        <strain evidence="3">ChiW17-6978</strain>
    </source>
</reference>
<evidence type="ECO:0000259" key="2">
    <source>
        <dbReference type="Pfam" id="PF25583"/>
    </source>
</evidence>
<dbReference type="Pfam" id="PF13280">
    <property type="entry name" value="WYL"/>
    <property type="match status" value="1"/>
</dbReference>
<evidence type="ECO:0000313" key="3">
    <source>
        <dbReference type="EMBL" id="HIT50086.1"/>
    </source>
</evidence>
<dbReference type="InterPro" id="IPR057727">
    <property type="entry name" value="WCX_dom"/>
</dbReference>
<dbReference type="PANTHER" id="PTHR34580:SF1">
    <property type="entry name" value="PROTEIN PAFC"/>
    <property type="match status" value="1"/>
</dbReference>
<gene>
    <name evidence="3" type="ORF">IAD46_03565</name>
</gene>
<evidence type="ECO:0000313" key="4">
    <source>
        <dbReference type="Proteomes" id="UP000886758"/>
    </source>
</evidence>
<dbReference type="AlphaFoldDB" id="A0A9D1KJ12"/>
<evidence type="ECO:0000259" key="1">
    <source>
        <dbReference type="Pfam" id="PF13280"/>
    </source>
</evidence>
<sequence length="312" mass="36529">MNKTALCIRLLQILNSKMLFSKNQLAELLETNPRNITEYIQELQLAGYDIQSKKGIKGGYYLNESGLLPSTPLSVDEVRALKYSCSYLEKQADFLEDKPYFSAMGKILSASRDDEMPFLTVIDRYPLAIEKSELINRYTTLKKALSEKKKCRVWYLSSKNQPKTYLLHPYKVFIYSNAWFLLAWNEAVNRFGYYKINRIQKIEILNESYTFLKTYKESDYLDAYGMRQNGAYYSVRLLFTDLSTVLSERIYGKNQLVTPLDEHHSILECMMQNKKMIVSFVLSFGDQVQVLEPQWLKEEILRSAETIIKKYQ</sequence>